<dbReference type="PROSITE" id="PS51257">
    <property type="entry name" value="PROKAR_LIPOPROTEIN"/>
    <property type="match status" value="1"/>
</dbReference>
<dbReference type="InterPro" id="IPR046863">
    <property type="entry name" value="MbnP-like_dom"/>
</dbReference>
<comment type="caution">
    <text evidence="2">The sequence shown here is derived from an EMBL/GenBank/DDBJ whole genome shotgun (WGS) entry which is preliminary data.</text>
</comment>
<accession>A0A7L4ZUE6</accession>
<evidence type="ECO:0000313" key="3">
    <source>
        <dbReference type="Proteomes" id="UP000326380"/>
    </source>
</evidence>
<reference evidence="2 3" key="1">
    <citation type="submission" date="2019-09" db="EMBL/GenBank/DDBJ databases">
        <title>Genome sequence of Hymenobacter sp. M3.</title>
        <authorList>
            <person name="Srinivasan S."/>
        </authorList>
    </citation>
    <scope>NUCLEOTIDE SEQUENCE [LARGE SCALE GENOMIC DNA]</scope>
    <source>
        <strain evidence="2 3">M3</strain>
    </source>
</reference>
<organism evidence="2 3">
    <name type="scientific">Hymenobacter busanensis</name>
    <dbReference type="NCBI Taxonomy" id="2607656"/>
    <lineage>
        <taxon>Bacteria</taxon>
        <taxon>Pseudomonadati</taxon>
        <taxon>Bacteroidota</taxon>
        <taxon>Cytophagia</taxon>
        <taxon>Cytophagales</taxon>
        <taxon>Hymenobacteraceae</taxon>
        <taxon>Hymenobacter</taxon>
    </lineage>
</organism>
<evidence type="ECO:0000259" key="1">
    <source>
        <dbReference type="Pfam" id="PF20243"/>
    </source>
</evidence>
<proteinExistence type="predicted"/>
<dbReference type="RefSeq" id="WP_151077503.1">
    <property type="nucleotide sequence ID" value="NZ_CP047647.1"/>
</dbReference>
<gene>
    <name evidence="2" type="ORF">F0P96_04070</name>
</gene>
<dbReference type="Pfam" id="PF20243">
    <property type="entry name" value="MbnP"/>
    <property type="match status" value="1"/>
</dbReference>
<feature type="domain" description="Copper-binding protein MbnP-like" evidence="1">
    <location>
        <begin position="33"/>
        <end position="221"/>
    </location>
</feature>
<keyword evidence="3" id="KW-1185">Reference proteome</keyword>
<dbReference type="EMBL" id="VTWU01000001">
    <property type="protein sequence ID" value="KAA9339801.1"/>
    <property type="molecule type" value="Genomic_DNA"/>
</dbReference>
<dbReference type="Proteomes" id="UP000326380">
    <property type="component" value="Unassembled WGS sequence"/>
</dbReference>
<sequence>MNLLRRTAFLIAAASLTTLVGCDDNKDDPKPKTGELELHVENVAGTASLALNAGSYTTAQGETFSVTTLKYYLSGFKLNRADGTSWAEPDSYHLLDQRVAASQHIELKDIPAGDYTSLTFTIGVDSATSVGGVRTGALDVANNDMYWEWEGYTYLRLNGKSAKAAGGEFFFDVMGYRRPYNNLRTVTLRLPASTSAIHIGEGKTPEAHVKADILKVFSGASAIWLTQTSFVSGGADGKRLADNYANMFSIDHVHGN</sequence>
<dbReference type="AlphaFoldDB" id="A0A7L4ZUE6"/>
<name>A0A7L4ZUE6_9BACT</name>
<evidence type="ECO:0000313" key="2">
    <source>
        <dbReference type="EMBL" id="KAA9339801.1"/>
    </source>
</evidence>
<protein>
    <recommendedName>
        <fullName evidence="1">Copper-binding protein MbnP-like domain-containing protein</fullName>
    </recommendedName>
</protein>